<evidence type="ECO:0008006" key="4">
    <source>
        <dbReference type="Google" id="ProtNLM"/>
    </source>
</evidence>
<comment type="caution">
    <text evidence="2">The sequence shown here is derived from an EMBL/GenBank/DDBJ whole genome shotgun (WGS) entry which is preliminary data.</text>
</comment>
<evidence type="ECO:0000313" key="2">
    <source>
        <dbReference type="EMBL" id="GAA1658003.1"/>
    </source>
</evidence>
<gene>
    <name evidence="2" type="ORF">GCM10009744_58980</name>
</gene>
<protein>
    <recommendedName>
        <fullName evidence="4">Transposase</fullName>
    </recommendedName>
</protein>
<dbReference type="Proteomes" id="UP001501319">
    <property type="component" value="Unassembled WGS sequence"/>
</dbReference>
<proteinExistence type="predicted"/>
<evidence type="ECO:0000256" key="1">
    <source>
        <dbReference type="SAM" id="MobiDB-lite"/>
    </source>
</evidence>
<accession>A0ABN2FS49</accession>
<keyword evidence="3" id="KW-1185">Reference proteome</keyword>
<feature type="region of interest" description="Disordered" evidence="1">
    <location>
        <begin position="1"/>
        <end position="44"/>
    </location>
</feature>
<name>A0ABN2FS49_9ACTN</name>
<evidence type="ECO:0000313" key="3">
    <source>
        <dbReference type="Proteomes" id="UP001501319"/>
    </source>
</evidence>
<sequence length="68" mass="7427">MAAYLQRQPDRNRQRLPPAQPSPHLTMLTDAAGSTGPLAADETPRGHVGVVNHLEPNLVHAEGNNRRQ</sequence>
<reference evidence="2 3" key="1">
    <citation type="journal article" date="2019" name="Int. J. Syst. Evol. Microbiol.">
        <title>The Global Catalogue of Microorganisms (GCM) 10K type strain sequencing project: providing services to taxonomists for standard genome sequencing and annotation.</title>
        <authorList>
            <consortium name="The Broad Institute Genomics Platform"/>
            <consortium name="The Broad Institute Genome Sequencing Center for Infectious Disease"/>
            <person name="Wu L."/>
            <person name="Ma J."/>
        </authorList>
    </citation>
    <scope>NUCLEOTIDE SEQUENCE [LARGE SCALE GENOMIC DNA]</scope>
    <source>
        <strain evidence="2 3">JCM 14306</strain>
    </source>
</reference>
<dbReference type="EMBL" id="BAAANE010000011">
    <property type="protein sequence ID" value="GAA1658003.1"/>
    <property type="molecule type" value="Genomic_DNA"/>
</dbReference>
<organism evidence="2 3">
    <name type="scientific">Kribbella alba</name>
    <dbReference type="NCBI Taxonomy" id="190197"/>
    <lineage>
        <taxon>Bacteria</taxon>
        <taxon>Bacillati</taxon>
        <taxon>Actinomycetota</taxon>
        <taxon>Actinomycetes</taxon>
        <taxon>Propionibacteriales</taxon>
        <taxon>Kribbellaceae</taxon>
        <taxon>Kribbella</taxon>
    </lineage>
</organism>